<dbReference type="InterPro" id="IPR000086">
    <property type="entry name" value="NUDIX_hydrolase_dom"/>
</dbReference>
<dbReference type="InterPro" id="IPR047127">
    <property type="entry name" value="MutT-like"/>
</dbReference>
<evidence type="ECO:0000313" key="14">
    <source>
        <dbReference type="EMBL" id="HJF86692.1"/>
    </source>
</evidence>
<dbReference type="Pfam" id="PF00293">
    <property type="entry name" value="NUDIX"/>
    <property type="match status" value="1"/>
</dbReference>
<dbReference type="RefSeq" id="WP_010018813.1">
    <property type="nucleotide sequence ID" value="NZ_BHYW01000037.1"/>
</dbReference>
<dbReference type="GO" id="GO:0044716">
    <property type="term" value="F:8-oxo-GDP phosphatase activity"/>
    <property type="evidence" value="ECO:0007669"/>
    <property type="project" value="TreeGrafter"/>
</dbReference>
<reference evidence="14" key="4">
    <citation type="submission" date="2021-09" db="EMBL/GenBank/DDBJ databases">
        <authorList>
            <person name="Gilroy R."/>
        </authorList>
    </citation>
    <scope>NUCLEOTIDE SEQUENCE</scope>
    <source>
        <strain evidence="14">7886</strain>
    </source>
</reference>
<sequence>MSKIQVVGAIIIKDHKLLAAQRASNRVLGGYWEFPGGKIEPSETPEAAMSRELKEEFGAKATVFEKFSIDGIAELEFGEVILHCYYVRLDSNISKTIAHDELRWVTPDEALALDWAPSDVAVIKALAKTGFNYEY</sequence>
<dbReference type="EC" id="3.6.1.55" evidence="11"/>
<dbReference type="PANTHER" id="PTHR47707">
    <property type="entry name" value="8-OXO-DGTP DIPHOSPHATASE"/>
    <property type="match status" value="1"/>
</dbReference>
<reference evidence="15" key="2">
    <citation type="submission" date="2019-02" db="EMBL/GenBank/DDBJ databases">
        <authorList>
            <person name="Buron G."/>
            <person name="Chaylann A."/>
            <person name="Dolejs I."/>
            <person name="Forster J."/>
            <person name="Miks M.H."/>
        </authorList>
    </citation>
    <scope>NUCLEOTIDE SEQUENCE</scope>
    <source>
        <strain evidence="15">ATCC 29644</strain>
    </source>
</reference>
<dbReference type="CDD" id="cd03425">
    <property type="entry name" value="NUDIX_MutT_NudA_like"/>
    <property type="match status" value="1"/>
</dbReference>
<dbReference type="GO" id="GO:0035539">
    <property type="term" value="F:8-oxo-7,8-dihydrodeoxyguanosine triphosphate pyrophosphatase activity"/>
    <property type="evidence" value="ECO:0007669"/>
    <property type="project" value="UniProtKB-EC"/>
</dbReference>
<keyword evidence="16" id="KW-1185">Reference proteome</keyword>
<comment type="caution">
    <text evidence="15">The sequence shown here is derived from an EMBL/GenBank/DDBJ whole genome shotgun (WGS) entry which is preliminary data.</text>
</comment>
<evidence type="ECO:0000256" key="1">
    <source>
        <dbReference type="ARBA" id="ARBA00001946"/>
    </source>
</evidence>
<organism evidence="15 16">
    <name type="scientific">Companilactobacillus farciminis</name>
    <dbReference type="NCBI Taxonomy" id="1612"/>
    <lineage>
        <taxon>Bacteria</taxon>
        <taxon>Bacillati</taxon>
        <taxon>Bacillota</taxon>
        <taxon>Bacilli</taxon>
        <taxon>Lactobacillales</taxon>
        <taxon>Lactobacillaceae</taxon>
        <taxon>Companilactobacillus</taxon>
    </lineage>
</organism>
<protein>
    <recommendedName>
        <fullName evidence="11">8-oxo-dGTP diphosphatase</fullName>
        <ecNumber evidence="11">3.6.1.55</ecNumber>
    </recommendedName>
</protein>
<dbReference type="PROSITE" id="PS51462">
    <property type="entry name" value="NUDIX"/>
    <property type="match status" value="1"/>
</dbReference>
<dbReference type="GO" id="GO:0006281">
    <property type="term" value="P:DNA repair"/>
    <property type="evidence" value="ECO:0007669"/>
    <property type="project" value="UniProtKB-KW"/>
</dbReference>
<proteinExistence type="inferred from homology"/>
<gene>
    <name evidence="15" type="ORF">C5L30_001984</name>
    <name evidence="14" type="ORF">K8V88_04560</name>
</gene>
<evidence type="ECO:0000256" key="7">
    <source>
        <dbReference type="ARBA" id="ARBA00022801"/>
    </source>
</evidence>
<comment type="similarity">
    <text evidence="2 12">Belongs to the Nudix hydrolase family.</text>
</comment>
<evidence type="ECO:0000256" key="12">
    <source>
        <dbReference type="RuleBase" id="RU003476"/>
    </source>
</evidence>
<keyword evidence="9" id="KW-0234">DNA repair</keyword>
<reference evidence="14" key="3">
    <citation type="journal article" date="2021" name="PeerJ">
        <title>Extensive microbial diversity within the chicken gut microbiome revealed by metagenomics and culture.</title>
        <authorList>
            <person name="Gilroy R."/>
            <person name="Ravi A."/>
            <person name="Getino M."/>
            <person name="Pursley I."/>
            <person name="Horton D.L."/>
            <person name="Alikhan N.F."/>
            <person name="Baker D."/>
            <person name="Gharbi K."/>
            <person name="Hall N."/>
            <person name="Watson M."/>
            <person name="Adriaenssens E.M."/>
            <person name="Foster-Nyarko E."/>
            <person name="Jarju S."/>
            <person name="Secka A."/>
            <person name="Antonio M."/>
            <person name="Oren A."/>
            <person name="Chaudhuri R.R."/>
            <person name="La Ragione R."/>
            <person name="Hildebrand F."/>
            <person name="Pallen M.J."/>
        </authorList>
    </citation>
    <scope>NUCLEOTIDE SEQUENCE</scope>
    <source>
        <strain evidence="14">7886</strain>
    </source>
</reference>
<evidence type="ECO:0000313" key="15">
    <source>
        <dbReference type="EMBL" id="TDG69851.1"/>
    </source>
</evidence>
<dbReference type="GO" id="GO:0008413">
    <property type="term" value="F:8-oxo-7,8-dihydroguanosine triphosphate pyrophosphatase activity"/>
    <property type="evidence" value="ECO:0007669"/>
    <property type="project" value="TreeGrafter"/>
</dbReference>
<evidence type="ECO:0000313" key="16">
    <source>
        <dbReference type="Proteomes" id="UP000295257"/>
    </source>
</evidence>
<dbReference type="AlphaFoldDB" id="A0A4R5NBE4"/>
<dbReference type="PROSITE" id="PS00893">
    <property type="entry name" value="NUDIX_BOX"/>
    <property type="match status" value="1"/>
</dbReference>
<dbReference type="GO" id="GO:0006260">
    <property type="term" value="P:DNA replication"/>
    <property type="evidence" value="ECO:0007669"/>
    <property type="project" value="UniProtKB-KW"/>
</dbReference>
<keyword evidence="3" id="KW-0515">Mutator protein</keyword>
<evidence type="ECO:0000256" key="10">
    <source>
        <dbReference type="ARBA" id="ARBA00035861"/>
    </source>
</evidence>
<dbReference type="GO" id="GO:0044715">
    <property type="term" value="F:8-oxo-dGDP phosphatase activity"/>
    <property type="evidence" value="ECO:0007669"/>
    <property type="project" value="TreeGrafter"/>
</dbReference>
<dbReference type="SUPFAM" id="SSF55811">
    <property type="entry name" value="Nudix"/>
    <property type="match status" value="1"/>
</dbReference>
<feature type="domain" description="Nudix hydrolase" evidence="13">
    <location>
        <begin position="2"/>
        <end position="127"/>
    </location>
</feature>
<evidence type="ECO:0000256" key="6">
    <source>
        <dbReference type="ARBA" id="ARBA00022763"/>
    </source>
</evidence>
<dbReference type="EMBL" id="DYWC01000103">
    <property type="protein sequence ID" value="HJF86692.1"/>
    <property type="molecule type" value="Genomic_DNA"/>
</dbReference>
<dbReference type="Proteomes" id="UP000295257">
    <property type="component" value="Unassembled WGS sequence"/>
</dbReference>
<accession>A0A4R5NBE4</accession>
<evidence type="ECO:0000256" key="11">
    <source>
        <dbReference type="ARBA" id="ARBA00038905"/>
    </source>
</evidence>
<dbReference type="PANTHER" id="PTHR47707:SF1">
    <property type="entry name" value="NUDIX HYDROLASE FAMILY PROTEIN"/>
    <property type="match status" value="1"/>
</dbReference>
<dbReference type="InterPro" id="IPR020084">
    <property type="entry name" value="NUDIX_hydrolase_CS"/>
</dbReference>
<name>A0A4R5NBE4_9LACO</name>
<dbReference type="STRING" id="1612.ABB44_05145"/>
<dbReference type="InterPro" id="IPR020476">
    <property type="entry name" value="Nudix_hydrolase"/>
</dbReference>
<keyword evidence="4" id="KW-0235">DNA replication</keyword>
<evidence type="ECO:0000256" key="2">
    <source>
        <dbReference type="ARBA" id="ARBA00005582"/>
    </source>
</evidence>
<keyword evidence="6" id="KW-0227">DNA damage</keyword>
<dbReference type="OrthoDB" id="9810648at2"/>
<evidence type="ECO:0000256" key="5">
    <source>
        <dbReference type="ARBA" id="ARBA00022723"/>
    </source>
</evidence>
<dbReference type="EMBL" id="PUFN01000029">
    <property type="protein sequence ID" value="TDG69851.1"/>
    <property type="molecule type" value="Genomic_DNA"/>
</dbReference>
<dbReference type="InterPro" id="IPR015797">
    <property type="entry name" value="NUDIX_hydrolase-like_dom_sf"/>
</dbReference>
<evidence type="ECO:0000256" key="4">
    <source>
        <dbReference type="ARBA" id="ARBA00022705"/>
    </source>
</evidence>
<comment type="cofactor">
    <cofactor evidence="1">
        <name>Mg(2+)</name>
        <dbReference type="ChEBI" id="CHEBI:18420"/>
    </cofactor>
</comment>
<keyword evidence="5" id="KW-0479">Metal-binding</keyword>
<evidence type="ECO:0000256" key="9">
    <source>
        <dbReference type="ARBA" id="ARBA00023204"/>
    </source>
</evidence>
<dbReference type="Proteomes" id="UP000747013">
    <property type="component" value="Unassembled WGS sequence"/>
</dbReference>
<comment type="catalytic activity">
    <reaction evidence="10">
        <text>8-oxo-dGTP + H2O = 8-oxo-dGMP + diphosphate + H(+)</text>
        <dbReference type="Rhea" id="RHEA:31575"/>
        <dbReference type="ChEBI" id="CHEBI:15377"/>
        <dbReference type="ChEBI" id="CHEBI:15378"/>
        <dbReference type="ChEBI" id="CHEBI:33019"/>
        <dbReference type="ChEBI" id="CHEBI:63224"/>
        <dbReference type="ChEBI" id="CHEBI:77896"/>
        <dbReference type="EC" id="3.6.1.55"/>
    </reaction>
</comment>
<reference evidence="15 16" key="1">
    <citation type="journal article" date="2019" name="Appl. Microbiol. Biotechnol.">
        <title>Uncovering carbohydrate metabolism through a genotype-phenotype association study of 56 lactic acid bacteria genomes.</title>
        <authorList>
            <person name="Buron-Moles G."/>
            <person name="Chailyan A."/>
            <person name="Dolejs I."/>
            <person name="Forster J."/>
            <person name="Miks M.H."/>
        </authorList>
    </citation>
    <scope>NUCLEOTIDE SEQUENCE [LARGE SCALE GENOMIC DNA]</scope>
    <source>
        <strain evidence="15 16">ATCC 29644</strain>
    </source>
</reference>
<dbReference type="GO" id="GO:0046872">
    <property type="term" value="F:metal ion binding"/>
    <property type="evidence" value="ECO:0007669"/>
    <property type="project" value="UniProtKB-KW"/>
</dbReference>
<evidence type="ECO:0000256" key="3">
    <source>
        <dbReference type="ARBA" id="ARBA00022457"/>
    </source>
</evidence>
<dbReference type="Gene3D" id="3.90.79.10">
    <property type="entry name" value="Nucleoside Triphosphate Pyrophosphohydrolase"/>
    <property type="match status" value="1"/>
</dbReference>
<evidence type="ECO:0000256" key="8">
    <source>
        <dbReference type="ARBA" id="ARBA00022842"/>
    </source>
</evidence>
<dbReference type="PRINTS" id="PR00502">
    <property type="entry name" value="NUDIXFAMILY"/>
</dbReference>
<keyword evidence="7 12" id="KW-0378">Hydrolase</keyword>
<evidence type="ECO:0000259" key="13">
    <source>
        <dbReference type="PROSITE" id="PS51462"/>
    </source>
</evidence>
<keyword evidence="8" id="KW-0460">Magnesium</keyword>